<keyword evidence="2" id="KW-0812">Transmembrane</keyword>
<feature type="transmembrane region" description="Helical" evidence="2">
    <location>
        <begin position="102"/>
        <end position="120"/>
    </location>
</feature>
<evidence type="ECO:0000256" key="2">
    <source>
        <dbReference type="SAM" id="Phobius"/>
    </source>
</evidence>
<accession>A0ABQ0LBS2</accession>
<protein>
    <recommendedName>
        <fullName evidence="3">DUF6533 domain-containing protein</fullName>
    </recommendedName>
</protein>
<reference evidence="4" key="1">
    <citation type="submission" date="2014-09" db="EMBL/GenBank/DDBJ databases">
        <title>Genome sequence of the luminous mushroom Mycena chlorophos for searching fungal bioluminescence genes.</title>
        <authorList>
            <person name="Tanaka Y."/>
            <person name="Kasuga D."/>
            <person name="Oba Y."/>
            <person name="Hase S."/>
            <person name="Sato K."/>
            <person name="Oba Y."/>
            <person name="Sakakibara Y."/>
        </authorList>
    </citation>
    <scope>NUCLEOTIDE SEQUENCE</scope>
</reference>
<dbReference type="EMBL" id="DF844638">
    <property type="protein sequence ID" value="GAT48528.1"/>
    <property type="molecule type" value="Genomic_DNA"/>
</dbReference>
<sequence>MLDSLPEATIRYQIAVSRYLVFSPFVVLIYDHLLTLDDEVARYWPRRRRDGSGEQDNRLTFGSVLFFLNRYTALLGTIPVLAEFLLSTDDPAKHSVCAAFTTYHGAFALFSQIPVALILITRTYALYEQNKAVLAAMTFVCVGSIINALAFILTGQPRDTLSAPLAALGCPGATPNDFAKRGAIAWSGLLVFDLMIFVLTVSKTLKPGLSGSRRGESLFLVLLRDGGRTVLRVDYLLPLQVHTNSSKNSVLSLLNAVNIYSYASGGPIMSGAGTTFTNVFSSVGASRLMLNLRSPRLLNAVRRSGTRTGRASTSPGLSRDPGEEEEEDDGQALTRISTILETRAEHDDYEWDASLPVHAKTANEVKDHLYHESKRPRNAYQPALLYQ</sequence>
<keyword evidence="2" id="KW-1133">Transmembrane helix</keyword>
<keyword evidence="5" id="KW-1185">Reference proteome</keyword>
<feature type="domain" description="DUF6533" evidence="3">
    <location>
        <begin position="19"/>
        <end position="75"/>
    </location>
</feature>
<feature type="transmembrane region" description="Helical" evidence="2">
    <location>
        <begin position="132"/>
        <end position="153"/>
    </location>
</feature>
<evidence type="ECO:0000313" key="4">
    <source>
        <dbReference type="EMBL" id="GAT48528.1"/>
    </source>
</evidence>
<feature type="region of interest" description="Disordered" evidence="1">
    <location>
        <begin position="368"/>
        <end position="387"/>
    </location>
</feature>
<feature type="transmembrane region" description="Helical" evidence="2">
    <location>
        <begin position="59"/>
        <end position="82"/>
    </location>
</feature>
<evidence type="ECO:0000256" key="1">
    <source>
        <dbReference type="SAM" id="MobiDB-lite"/>
    </source>
</evidence>
<feature type="compositionally biased region" description="Low complexity" evidence="1">
    <location>
        <begin position="302"/>
        <end position="316"/>
    </location>
</feature>
<evidence type="ECO:0000313" key="5">
    <source>
        <dbReference type="Proteomes" id="UP000815677"/>
    </source>
</evidence>
<organism evidence="4 5">
    <name type="scientific">Mycena chlorophos</name>
    <name type="common">Agaric fungus</name>
    <name type="synonym">Agaricus chlorophos</name>
    <dbReference type="NCBI Taxonomy" id="658473"/>
    <lineage>
        <taxon>Eukaryota</taxon>
        <taxon>Fungi</taxon>
        <taxon>Dikarya</taxon>
        <taxon>Basidiomycota</taxon>
        <taxon>Agaricomycotina</taxon>
        <taxon>Agaricomycetes</taxon>
        <taxon>Agaricomycetidae</taxon>
        <taxon>Agaricales</taxon>
        <taxon>Marasmiineae</taxon>
        <taxon>Mycenaceae</taxon>
        <taxon>Mycena</taxon>
    </lineage>
</organism>
<dbReference type="InterPro" id="IPR045340">
    <property type="entry name" value="DUF6533"/>
</dbReference>
<dbReference type="Pfam" id="PF20151">
    <property type="entry name" value="DUF6533"/>
    <property type="match status" value="1"/>
</dbReference>
<dbReference type="Proteomes" id="UP000815677">
    <property type="component" value="Unassembled WGS sequence"/>
</dbReference>
<keyword evidence="2" id="KW-0472">Membrane</keyword>
<feature type="transmembrane region" description="Helical" evidence="2">
    <location>
        <begin position="183"/>
        <end position="205"/>
    </location>
</feature>
<name>A0ABQ0LBS2_MYCCL</name>
<proteinExistence type="predicted"/>
<evidence type="ECO:0000259" key="3">
    <source>
        <dbReference type="Pfam" id="PF20151"/>
    </source>
</evidence>
<feature type="transmembrane region" description="Helical" evidence="2">
    <location>
        <begin position="20"/>
        <end position="38"/>
    </location>
</feature>
<feature type="region of interest" description="Disordered" evidence="1">
    <location>
        <begin position="301"/>
        <end position="333"/>
    </location>
</feature>
<gene>
    <name evidence="4" type="ORF">MCHLO_05922</name>
</gene>